<evidence type="ECO:0000259" key="2">
    <source>
        <dbReference type="Pfam" id="PF13458"/>
    </source>
</evidence>
<dbReference type="InterPro" id="IPR051010">
    <property type="entry name" value="BCAA_transport"/>
</dbReference>
<feature type="non-terminal residue" evidence="3">
    <location>
        <position position="1"/>
    </location>
</feature>
<evidence type="ECO:0000313" key="3">
    <source>
        <dbReference type="EMBL" id="GAI43344.1"/>
    </source>
</evidence>
<comment type="caution">
    <text evidence="3">The sequence shown here is derived from an EMBL/GenBank/DDBJ whole genome shotgun (WGS) entry which is preliminary data.</text>
</comment>
<dbReference type="InterPro" id="IPR028082">
    <property type="entry name" value="Peripla_BP_I"/>
</dbReference>
<feature type="non-terminal residue" evidence="3">
    <location>
        <position position="254"/>
    </location>
</feature>
<organism evidence="3">
    <name type="scientific">marine sediment metagenome</name>
    <dbReference type="NCBI Taxonomy" id="412755"/>
    <lineage>
        <taxon>unclassified sequences</taxon>
        <taxon>metagenomes</taxon>
        <taxon>ecological metagenomes</taxon>
    </lineage>
</organism>
<evidence type="ECO:0000256" key="1">
    <source>
        <dbReference type="ARBA" id="ARBA00022729"/>
    </source>
</evidence>
<reference evidence="3" key="1">
    <citation type="journal article" date="2014" name="Front. Microbiol.">
        <title>High frequency of phylogenetically diverse reductive dehalogenase-homologous genes in deep subseafloor sedimentary metagenomes.</title>
        <authorList>
            <person name="Kawai M."/>
            <person name="Futagami T."/>
            <person name="Toyoda A."/>
            <person name="Takaki Y."/>
            <person name="Nishi S."/>
            <person name="Hori S."/>
            <person name="Arai W."/>
            <person name="Tsubouchi T."/>
            <person name="Morono Y."/>
            <person name="Uchiyama I."/>
            <person name="Ito T."/>
            <person name="Fujiyama A."/>
            <person name="Inagaki F."/>
            <person name="Takami H."/>
        </authorList>
    </citation>
    <scope>NUCLEOTIDE SEQUENCE</scope>
    <source>
        <strain evidence="3">Expedition CK06-06</strain>
    </source>
</reference>
<accession>X1QJA0</accession>
<proteinExistence type="predicted"/>
<keyword evidence="1" id="KW-0732">Signal</keyword>
<dbReference type="InterPro" id="IPR028081">
    <property type="entry name" value="Leu-bd"/>
</dbReference>
<dbReference type="Pfam" id="PF13458">
    <property type="entry name" value="Peripla_BP_6"/>
    <property type="match status" value="1"/>
</dbReference>
<protein>
    <recommendedName>
        <fullName evidence="2">Leucine-binding protein domain-containing protein</fullName>
    </recommendedName>
</protein>
<dbReference type="EMBL" id="BARV01030614">
    <property type="protein sequence ID" value="GAI43344.1"/>
    <property type="molecule type" value="Genomic_DNA"/>
</dbReference>
<feature type="domain" description="Leucine-binding protein" evidence="2">
    <location>
        <begin position="53"/>
        <end position="226"/>
    </location>
</feature>
<dbReference type="AlphaFoldDB" id="X1QJA0"/>
<gene>
    <name evidence="3" type="ORF">S06H3_48599</name>
</gene>
<name>X1QJA0_9ZZZZ</name>
<dbReference type="Gene3D" id="3.40.50.2300">
    <property type="match status" value="2"/>
</dbReference>
<dbReference type="SUPFAM" id="SSF53822">
    <property type="entry name" value="Periplasmic binding protein-like I"/>
    <property type="match status" value="1"/>
</dbReference>
<sequence length="254" mass="28605">KVNFFICCSWLDQIEDSHFSYASDFFVSTINASEPPFDIWELQPQTDRPQAIWVMTEDNPDGQGFAAGFRGQAENFGYKFALDEAYQPGTKDFSSVILKAKAANCDALLWLGSPTDSITLIRQIKEQRLNLKYIHGWKGFWPSEFYTALGKDADYIIHDGFWAETLPYPRCEEIGQGYKDDHEGQDSVSIGLYYANPWVLKQAIEEAGSLDSTKVRDVVFSGEFTATGTTMGDLDFNDKGLHLTPMLALQWMGG</sequence>
<dbReference type="PANTHER" id="PTHR30483">
    <property type="entry name" value="LEUCINE-SPECIFIC-BINDING PROTEIN"/>
    <property type="match status" value="1"/>
</dbReference>